<protein>
    <submittedName>
        <fullName evidence="1">Uncharacterized protein</fullName>
    </submittedName>
</protein>
<dbReference type="EMBL" id="BJNE01000007">
    <property type="protein sequence ID" value="GEC12716.1"/>
    <property type="molecule type" value="Genomic_DNA"/>
</dbReference>
<gene>
    <name evidence="1" type="ORF">ANI01nite_19190</name>
</gene>
<evidence type="ECO:0000313" key="1">
    <source>
        <dbReference type="EMBL" id="GEC12716.1"/>
    </source>
</evidence>
<accession>A0ABQ0RMK6</accession>
<keyword evidence="2" id="KW-1185">Reference proteome</keyword>
<proteinExistence type="predicted"/>
<dbReference type="RefSeq" id="WP_141357651.1">
    <property type="nucleotide sequence ID" value="NZ_BAAAWM010000001.1"/>
</dbReference>
<comment type="caution">
    <text evidence="1">The sequence shown here is derived from an EMBL/GenBank/DDBJ whole genome shotgun (WGS) entry which is preliminary data.</text>
</comment>
<evidence type="ECO:0000313" key="2">
    <source>
        <dbReference type="Proteomes" id="UP000316242"/>
    </source>
</evidence>
<name>A0ABQ0RMK6_GLUNI</name>
<organism evidence="1 2">
    <name type="scientific">Glutamicibacter nicotianae</name>
    <name type="common">Arthrobacter nicotianae</name>
    <dbReference type="NCBI Taxonomy" id="37929"/>
    <lineage>
        <taxon>Bacteria</taxon>
        <taxon>Bacillati</taxon>
        <taxon>Actinomycetota</taxon>
        <taxon>Actinomycetes</taxon>
        <taxon>Micrococcales</taxon>
        <taxon>Micrococcaceae</taxon>
        <taxon>Glutamicibacter</taxon>
    </lineage>
</organism>
<reference evidence="1 2" key="1">
    <citation type="submission" date="2019-06" db="EMBL/GenBank/DDBJ databases">
        <title>Whole genome shotgun sequence of Glutamicibacter nicotianae NBRC 14234.</title>
        <authorList>
            <person name="Hosoyama A."/>
            <person name="Uohara A."/>
            <person name="Ohji S."/>
            <person name="Ichikawa N."/>
        </authorList>
    </citation>
    <scope>NUCLEOTIDE SEQUENCE [LARGE SCALE GENOMIC DNA]</scope>
    <source>
        <strain evidence="1 2">NBRC 14234</strain>
    </source>
</reference>
<sequence>MMLIRALTDDTDKIYVCRNPHTRRWITLQRGNALADSKHPNDALAVARAQARKLPKPKNMNRIANVVVEAVGRIGESPVGIARLGDGRG</sequence>
<dbReference type="Proteomes" id="UP000316242">
    <property type="component" value="Unassembled WGS sequence"/>
</dbReference>